<evidence type="ECO:0000313" key="8">
    <source>
        <dbReference type="Proteomes" id="UP000252884"/>
    </source>
</evidence>
<evidence type="ECO:0000256" key="5">
    <source>
        <dbReference type="SAM" id="MobiDB-lite"/>
    </source>
</evidence>
<reference evidence="7 8" key="1">
    <citation type="submission" date="2018-07" db="EMBL/GenBank/DDBJ databases">
        <title>Genomic Encyclopedia of Type Strains, Phase IV (KMG-IV): sequencing the most valuable type-strain genomes for metagenomic binning, comparative biology and taxonomic classification.</title>
        <authorList>
            <person name="Goeker M."/>
        </authorList>
    </citation>
    <scope>NUCLEOTIDE SEQUENCE [LARGE SCALE GENOMIC DNA]</scope>
    <source>
        <strain evidence="7 8">DSM 21634</strain>
    </source>
</reference>
<keyword evidence="8" id="KW-1185">Reference proteome</keyword>
<dbReference type="InterPro" id="IPR001647">
    <property type="entry name" value="HTH_TetR"/>
</dbReference>
<gene>
    <name evidence="7" type="ORF">DES41_10343</name>
</gene>
<evidence type="ECO:0000256" key="1">
    <source>
        <dbReference type="ARBA" id="ARBA00023015"/>
    </source>
</evidence>
<dbReference type="InterPro" id="IPR009057">
    <property type="entry name" value="Homeodomain-like_sf"/>
</dbReference>
<dbReference type="PROSITE" id="PS50977">
    <property type="entry name" value="HTH_TETR_2"/>
    <property type="match status" value="1"/>
</dbReference>
<dbReference type="EMBL" id="QPJK01000003">
    <property type="protein sequence ID" value="RCW72438.1"/>
    <property type="molecule type" value="Genomic_DNA"/>
</dbReference>
<dbReference type="PANTHER" id="PTHR30055">
    <property type="entry name" value="HTH-TYPE TRANSCRIPTIONAL REGULATOR RUTR"/>
    <property type="match status" value="1"/>
</dbReference>
<proteinExistence type="predicted"/>
<dbReference type="PANTHER" id="PTHR30055:SF220">
    <property type="entry name" value="TETR-FAMILY REGULATORY PROTEIN"/>
    <property type="match status" value="1"/>
</dbReference>
<dbReference type="SUPFAM" id="SSF46689">
    <property type="entry name" value="Homeodomain-like"/>
    <property type="match status" value="1"/>
</dbReference>
<keyword evidence="2 4" id="KW-0238">DNA-binding</keyword>
<dbReference type="GO" id="GO:0003700">
    <property type="term" value="F:DNA-binding transcription factor activity"/>
    <property type="evidence" value="ECO:0007669"/>
    <property type="project" value="TreeGrafter"/>
</dbReference>
<feature type="DNA-binding region" description="H-T-H motif" evidence="4">
    <location>
        <begin position="63"/>
        <end position="82"/>
    </location>
</feature>
<dbReference type="Pfam" id="PF13305">
    <property type="entry name" value="TetR_C_33"/>
    <property type="match status" value="1"/>
</dbReference>
<evidence type="ECO:0000256" key="2">
    <source>
        <dbReference type="ARBA" id="ARBA00023125"/>
    </source>
</evidence>
<evidence type="ECO:0000313" key="7">
    <source>
        <dbReference type="EMBL" id="RCW72438.1"/>
    </source>
</evidence>
<dbReference type="GO" id="GO:0000976">
    <property type="term" value="F:transcription cis-regulatory region binding"/>
    <property type="evidence" value="ECO:0007669"/>
    <property type="project" value="TreeGrafter"/>
</dbReference>
<protein>
    <submittedName>
        <fullName evidence="7">TetR family transcriptional regulator</fullName>
    </submittedName>
</protein>
<dbReference type="AlphaFoldDB" id="A0A368XZG7"/>
<dbReference type="InterPro" id="IPR025996">
    <property type="entry name" value="MT1864/Rv1816-like_C"/>
</dbReference>
<feature type="domain" description="HTH tetR-type" evidence="6">
    <location>
        <begin position="40"/>
        <end position="100"/>
    </location>
</feature>
<dbReference type="InterPro" id="IPR036271">
    <property type="entry name" value="Tet_transcr_reg_TetR-rel_C_sf"/>
</dbReference>
<dbReference type="Proteomes" id="UP000252884">
    <property type="component" value="Unassembled WGS sequence"/>
</dbReference>
<keyword evidence="1" id="KW-0805">Transcription regulation</keyword>
<evidence type="ECO:0000256" key="3">
    <source>
        <dbReference type="ARBA" id="ARBA00023163"/>
    </source>
</evidence>
<dbReference type="Gene3D" id="1.10.357.10">
    <property type="entry name" value="Tetracycline Repressor, domain 2"/>
    <property type="match status" value="1"/>
</dbReference>
<dbReference type="InterPro" id="IPR050109">
    <property type="entry name" value="HTH-type_TetR-like_transc_reg"/>
</dbReference>
<dbReference type="Pfam" id="PF00440">
    <property type="entry name" value="TetR_N"/>
    <property type="match status" value="1"/>
</dbReference>
<name>A0A368XZG7_9BURK</name>
<comment type="caution">
    <text evidence="7">The sequence shown here is derived from an EMBL/GenBank/DDBJ whole genome shotgun (WGS) entry which is preliminary data.</text>
</comment>
<keyword evidence="3" id="KW-0804">Transcription</keyword>
<dbReference type="OrthoDB" id="5293556at2"/>
<evidence type="ECO:0000259" key="6">
    <source>
        <dbReference type="PROSITE" id="PS50977"/>
    </source>
</evidence>
<evidence type="ECO:0000256" key="4">
    <source>
        <dbReference type="PROSITE-ProRule" id="PRU00335"/>
    </source>
</evidence>
<feature type="region of interest" description="Disordered" evidence="5">
    <location>
        <begin position="1"/>
        <end position="35"/>
    </location>
</feature>
<organism evidence="7 8">
    <name type="scientific">Pseudorhodoferax soli</name>
    <dbReference type="NCBI Taxonomy" id="545864"/>
    <lineage>
        <taxon>Bacteria</taxon>
        <taxon>Pseudomonadati</taxon>
        <taxon>Pseudomonadota</taxon>
        <taxon>Betaproteobacteria</taxon>
        <taxon>Burkholderiales</taxon>
        <taxon>Comamonadaceae</taxon>
    </lineage>
</organism>
<accession>A0A368XZG7</accession>
<dbReference type="SUPFAM" id="SSF48498">
    <property type="entry name" value="Tetracyclin repressor-like, C-terminal domain"/>
    <property type="match status" value="1"/>
</dbReference>
<sequence length="241" mass="25830">MGQGGAWPKIAPPMNDAKPATTPRRKSVRAVKPEGQWHHGNLRESLIQWGTHLLDTEGSEAMSLRATAKLAGVSQGAPAHHFGDKNGLLAAIAAQGFRDLVSQRQRRLAMVDAADGPGQLRAVLLTYIAFAQAHPARFQLMFGPLLGRRDDYPELVEAGTASFAMLRSVVLPLLPSPRADLLTEDEVANIVWAAAHGLATLRMHGRGAPIRTGPRPSAEQIGEALVRFCLLAIDGLATDHA</sequence>